<dbReference type="RefSeq" id="XP_013176134.1">
    <property type="nucleotide sequence ID" value="XM_013320680.1"/>
</dbReference>
<evidence type="ECO:0000313" key="3">
    <source>
        <dbReference type="EMBL" id="KPI96626.1"/>
    </source>
</evidence>
<evidence type="ECO:0000256" key="1">
    <source>
        <dbReference type="ARBA" id="ARBA00006846"/>
    </source>
</evidence>
<dbReference type="GO" id="GO:0003677">
    <property type="term" value="F:DNA binding"/>
    <property type="evidence" value="ECO:0007669"/>
    <property type="project" value="InterPro"/>
</dbReference>
<dbReference type="KEGG" id="pxu:106124210"/>
<dbReference type="STRING" id="66420.A0A194PT82"/>
<dbReference type="GeneID" id="106124210"/>
<dbReference type="PANTHER" id="PTHR23428">
    <property type="entry name" value="HISTONE H2B"/>
    <property type="match status" value="1"/>
</dbReference>
<proteinExistence type="inferred from homology"/>
<dbReference type="InterPro" id="IPR000558">
    <property type="entry name" value="Histone_H2B"/>
</dbReference>
<organism evidence="3 4">
    <name type="scientific">Papilio xuthus</name>
    <name type="common">Asian swallowtail butterfly</name>
    <dbReference type="NCBI Taxonomy" id="66420"/>
    <lineage>
        <taxon>Eukaryota</taxon>
        <taxon>Metazoa</taxon>
        <taxon>Ecdysozoa</taxon>
        <taxon>Arthropoda</taxon>
        <taxon>Hexapoda</taxon>
        <taxon>Insecta</taxon>
        <taxon>Pterygota</taxon>
        <taxon>Neoptera</taxon>
        <taxon>Endopterygota</taxon>
        <taxon>Lepidoptera</taxon>
        <taxon>Glossata</taxon>
        <taxon>Ditrysia</taxon>
        <taxon>Papilionoidea</taxon>
        <taxon>Papilionidae</taxon>
        <taxon>Papilioninae</taxon>
        <taxon>Papilio</taxon>
    </lineage>
</organism>
<dbReference type="CDD" id="cd22910">
    <property type="entry name" value="HFD_H2B"/>
    <property type="match status" value="1"/>
</dbReference>
<dbReference type="GO" id="GO:0000786">
    <property type="term" value="C:nucleosome"/>
    <property type="evidence" value="ECO:0007669"/>
    <property type="project" value="InterPro"/>
</dbReference>
<dbReference type="PRINTS" id="PR00621">
    <property type="entry name" value="HISTONEH2B"/>
</dbReference>
<sequence length="131" mass="14829">MAPVKKPKNLLKSMEKPIEKPIIKNKMKKRNYHSFSIYIYKLLRSILKENFGISKKSMQIMNNFVNDMIEKIAEEAGRLVVHSKRSTLGSAEIRTAIKLLVPGELAKHALVEGAKALKAYNDSKVKDSDSD</sequence>
<dbReference type="InterPro" id="IPR009072">
    <property type="entry name" value="Histone-fold"/>
</dbReference>
<dbReference type="Pfam" id="PF00125">
    <property type="entry name" value="Histone"/>
    <property type="match status" value="1"/>
</dbReference>
<name>A0A194PT82_PAPXU</name>
<reference evidence="3 4" key="1">
    <citation type="journal article" date="2015" name="Nat. Commun.">
        <title>Outbred genome sequencing and CRISPR/Cas9 gene editing in butterflies.</title>
        <authorList>
            <person name="Li X."/>
            <person name="Fan D."/>
            <person name="Zhang W."/>
            <person name="Liu G."/>
            <person name="Zhang L."/>
            <person name="Zhao L."/>
            <person name="Fang X."/>
            <person name="Chen L."/>
            <person name="Dong Y."/>
            <person name="Chen Y."/>
            <person name="Ding Y."/>
            <person name="Zhao R."/>
            <person name="Feng M."/>
            <person name="Zhu Y."/>
            <person name="Feng Y."/>
            <person name="Jiang X."/>
            <person name="Zhu D."/>
            <person name="Xiang H."/>
            <person name="Feng X."/>
            <person name="Li S."/>
            <person name="Wang J."/>
            <person name="Zhang G."/>
            <person name="Kronforst M.R."/>
            <person name="Wang W."/>
        </authorList>
    </citation>
    <scope>NUCLEOTIDE SEQUENCE [LARGE SCALE GENOMIC DNA]</scope>
    <source>
        <strain evidence="3">Ya'a_city_454_Px</strain>
        <tissue evidence="3">Whole body</tissue>
    </source>
</reference>
<dbReference type="AlphaFoldDB" id="A0A194PT82"/>
<dbReference type="GO" id="GO:0005634">
    <property type="term" value="C:nucleus"/>
    <property type="evidence" value="ECO:0007669"/>
    <property type="project" value="UniProtKB-ARBA"/>
</dbReference>
<dbReference type="SMART" id="SM00427">
    <property type="entry name" value="H2B"/>
    <property type="match status" value="1"/>
</dbReference>
<dbReference type="Gene3D" id="1.10.20.10">
    <property type="entry name" value="Histone, subunit A"/>
    <property type="match status" value="1"/>
</dbReference>
<accession>A0A194PT82</accession>
<evidence type="ECO:0000313" key="4">
    <source>
        <dbReference type="Proteomes" id="UP000053268"/>
    </source>
</evidence>
<dbReference type="GO" id="GO:0046982">
    <property type="term" value="F:protein heterodimerization activity"/>
    <property type="evidence" value="ECO:0007669"/>
    <property type="project" value="InterPro"/>
</dbReference>
<dbReference type="InterPro" id="IPR007125">
    <property type="entry name" value="H2A/H2B/H3"/>
</dbReference>
<protein>
    <submittedName>
        <fullName evidence="3 5">Histone H2B</fullName>
    </submittedName>
</protein>
<dbReference type="Proteomes" id="UP000694872">
    <property type="component" value="Unplaced"/>
</dbReference>
<dbReference type="EMBL" id="KQ459593">
    <property type="protein sequence ID" value="KPI96626.1"/>
    <property type="molecule type" value="Genomic_DNA"/>
</dbReference>
<evidence type="ECO:0000313" key="5">
    <source>
        <dbReference type="RefSeq" id="XP_013176134.1"/>
    </source>
</evidence>
<dbReference type="FunFam" id="1.10.20.10:FF:000043">
    <property type="entry name" value="Histone H2B"/>
    <property type="match status" value="1"/>
</dbReference>
<comment type="similarity">
    <text evidence="1">Belongs to the histone H2B family.</text>
</comment>
<dbReference type="OrthoDB" id="1166527at2759"/>
<evidence type="ECO:0000259" key="2">
    <source>
        <dbReference type="Pfam" id="PF00125"/>
    </source>
</evidence>
<reference evidence="5" key="2">
    <citation type="submission" date="2025-04" db="UniProtKB">
        <authorList>
            <consortium name="RefSeq"/>
        </authorList>
    </citation>
    <scope>IDENTIFICATION</scope>
</reference>
<gene>
    <name evidence="5" type="primary">LOC106124210</name>
    <name evidence="3" type="ORF">RR46_12656</name>
</gene>
<dbReference type="SUPFAM" id="SSF47113">
    <property type="entry name" value="Histone-fold"/>
    <property type="match status" value="1"/>
</dbReference>
<dbReference type="Proteomes" id="UP000053268">
    <property type="component" value="Unassembled WGS sequence"/>
</dbReference>
<feature type="domain" description="Core Histone H2A/H2B/H3" evidence="2">
    <location>
        <begin position="23"/>
        <end position="99"/>
    </location>
</feature>
<dbReference type="GO" id="GO:0030527">
    <property type="term" value="F:structural constituent of chromatin"/>
    <property type="evidence" value="ECO:0007669"/>
    <property type="project" value="InterPro"/>
</dbReference>
<keyword evidence="4" id="KW-1185">Reference proteome</keyword>